<evidence type="ECO:0000259" key="1">
    <source>
        <dbReference type="PROSITE" id="PS01148"/>
    </source>
</evidence>
<keyword evidence="3" id="KW-1185">Reference proteome</keyword>
<dbReference type="Pfam" id="PF01206">
    <property type="entry name" value="TusA"/>
    <property type="match status" value="1"/>
</dbReference>
<evidence type="ECO:0000313" key="3">
    <source>
        <dbReference type="Proteomes" id="UP000255264"/>
    </source>
</evidence>
<dbReference type="InterPro" id="IPR001455">
    <property type="entry name" value="TusA-like"/>
</dbReference>
<organism evidence="2 3">
    <name type="scientific">Haemophilus pittmaniae</name>
    <dbReference type="NCBI Taxonomy" id="249188"/>
    <lineage>
        <taxon>Bacteria</taxon>
        <taxon>Pseudomonadati</taxon>
        <taxon>Pseudomonadota</taxon>
        <taxon>Gammaproteobacteria</taxon>
        <taxon>Pasteurellales</taxon>
        <taxon>Pasteurellaceae</taxon>
        <taxon>Haemophilus</taxon>
    </lineage>
</organism>
<reference evidence="2 3" key="1">
    <citation type="submission" date="2018-06" db="EMBL/GenBank/DDBJ databases">
        <authorList>
            <consortium name="Pathogen Informatics"/>
            <person name="Doyle S."/>
        </authorList>
    </citation>
    <scope>NUCLEOTIDE SEQUENCE [LARGE SCALE GENOMIC DNA]</scope>
    <source>
        <strain evidence="2 3">NCTC13335</strain>
    </source>
</reference>
<dbReference type="Proteomes" id="UP000255264">
    <property type="component" value="Unassembled WGS sequence"/>
</dbReference>
<dbReference type="SUPFAM" id="SSF64307">
    <property type="entry name" value="SirA-like"/>
    <property type="match status" value="1"/>
</dbReference>
<dbReference type="EMBL" id="UGHS01000004">
    <property type="protein sequence ID" value="STO94191.1"/>
    <property type="molecule type" value="Genomic_DNA"/>
</dbReference>
<dbReference type="Gene3D" id="3.30.110.40">
    <property type="entry name" value="TusA-like domain"/>
    <property type="match status" value="1"/>
</dbReference>
<feature type="domain" description="UPF0033" evidence="1">
    <location>
        <begin position="5"/>
        <end position="29"/>
    </location>
</feature>
<dbReference type="AlphaFoldDB" id="A0A377J110"/>
<dbReference type="RefSeq" id="WP_007243296.1">
    <property type="nucleotide sequence ID" value="NZ_JAHAHE010000005.1"/>
</dbReference>
<proteinExistence type="predicted"/>
<dbReference type="PROSITE" id="PS01148">
    <property type="entry name" value="UPF0033"/>
    <property type="match status" value="1"/>
</dbReference>
<sequence>MDYLLDLRTLRCPLPLLTAKKAFAALAEGDSLCLQLAAHSADEDFVTLGSRYACQLKWQKILEKDEREMLFSKKHGVSLSLKGDL</sequence>
<gene>
    <name evidence="2" type="ORF">NCTC13335_02117</name>
</gene>
<name>A0A377J110_9PAST</name>
<accession>A0A377J110</accession>
<evidence type="ECO:0000313" key="2">
    <source>
        <dbReference type="EMBL" id="STO94191.1"/>
    </source>
</evidence>
<dbReference type="InterPro" id="IPR036868">
    <property type="entry name" value="TusA-like_sf"/>
</dbReference>
<protein>
    <submittedName>
        <fullName evidence="2">Putative redox protein</fullName>
    </submittedName>
</protein>